<organism evidence="1">
    <name type="scientific">Arundo donax</name>
    <name type="common">Giant reed</name>
    <name type="synonym">Donax arundinaceus</name>
    <dbReference type="NCBI Taxonomy" id="35708"/>
    <lineage>
        <taxon>Eukaryota</taxon>
        <taxon>Viridiplantae</taxon>
        <taxon>Streptophyta</taxon>
        <taxon>Embryophyta</taxon>
        <taxon>Tracheophyta</taxon>
        <taxon>Spermatophyta</taxon>
        <taxon>Magnoliopsida</taxon>
        <taxon>Liliopsida</taxon>
        <taxon>Poales</taxon>
        <taxon>Poaceae</taxon>
        <taxon>PACMAD clade</taxon>
        <taxon>Arundinoideae</taxon>
        <taxon>Arundineae</taxon>
        <taxon>Arundo</taxon>
    </lineage>
</organism>
<accession>A0A0A9B7H4</accession>
<reference evidence="1" key="2">
    <citation type="journal article" date="2015" name="Data Brief">
        <title>Shoot transcriptome of the giant reed, Arundo donax.</title>
        <authorList>
            <person name="Barrero R.A."/>
            <person name="Guerrero F.D."/>
            <person name="Moolhuijzen P."/>
            <person name="Goolsby J.A."/>
            <person name="Tidwell J."/>
            <person name="Bellgard S.E."/>
            <person name="Bellgard M.I."/>
        </authorList>
    </citation>
    <scope>NUCLEOTIDE SEQUENCE</scope>
    <source>
        <tissue evidence="1">Shoot tissue taken approximately 20 cm above the soil surface</tissue>
    </source>
</reference>
<evidence type="ECO:0000313" key="1">
    <source>
        <dbReference type="EMBL" id="JAD59964.1"/>
    </source>
</evidence>
<name>A0A0A9B7H4_ARUDO</name>
<dbReference type="EMBL" id="GBRH01237931">
    <property type="protein sequence ID" value="JAD59964.1"/>
    <property type="molecule type" value="Transcribed_RNA"/>
</dbReference>
<dbReference type="AlphaFoldDB" id="A0A0A9B7H4"/>
<sequence>MTKVSVPKIDMKVFLQRNSMTCDWLG</sequence>
<protein>
    <submittedName>
        <fullName evidence="1">Uncharacterized protein</fullName>
    </submittedName>
</protein>
<proteinExistence type="predicted"/>
<reference evidence="1" key="1">
    <citation type="submission" date="2014-09" db="EMBL/GenBank/DDBJ databases">
        <authorList>
            <person name="Magalhaes I.L.F."/>
            <person name="Oliveira U."/>
            <person name="Santos F.R."/>
            <person name="Vidigal T.H.D.A."/>
            <person name="Brescovit A.D."/>
            <person name="Santos A.J."/>
        </authorList>
    </citation>
    <scope>NUCLEOTIDE SEQUENCE</scope>
    <source>
        <tissue evidence="1">Shoot tissue taken approximately 20 cm above the soil surface</tissue>
    </source>
</reference>